<dbReference type="CDD" id="cd10917">
    <property type="entry name" value="CE4_NodB_like_6s_7s"/>
    <property type="match status" value="1"/>
</dbReference>
<keyword evidence="2" id="KW-0732">Signal</keyword>
<gene>
    <name evidence="4" type="ORF">ABC228_05265</name>
</gene>
<dbReference type="Gene3D" id="3.20.20.370">
    <property type="entry name" value="Glycoside hydrolase/deacetylase"/>
    <property type="match status" value="1"/>
</dbReference>
<feature type="region of interest" description="Disordered" evidence="1">
    <location>
        <begin position="25"/>
        <end position="71"/>
    </location>
</feature>
<dbReference type="InterPro" id="IPR011330">
    <property type="entry name" value="Glyco_hydro/deAcase_b/a-brl"/>
</dbReference>
<protein>
    <submittedName>
        <fullName evidence="4">Polysaccharide deacetylase family protein</fullName>
        <ecNumber evidence="4">3.-.-.-</ecNumber>
    </submittedName>
</protein>
<dbReference type="SUPFAM" id="SSF88713">
    <property type="entry name" value="Glycoside hydrolase/deacetylase"/>
    <property type="match status" value="1"/>
</dbReference>
<dbReference type="RefSeq" id="WP_345824035.1">
    <property type="nucleotide sequence ID" value="NZ_JBDIML010000001.1"/>
</dbReference>
<feature type="compositionally biased region" description="Acidic residues" evidence="1">
    <location>
        <begin position="52"/>
        <end position="71"/>
    </location>
</feature>
<dbReference type="PROSITE" id="PS51677">
    <property type="entry name" value="NODB"/>
    <property type="match status" value="1"/>
</dbReference>
<evidence type="ECO:0000313" key="5">
    <source>
        <dbReference type="Proteomes" id="UP001444625"/>
    </source>
</evidence>
<comment type="caution">
    <text evidence="4">The sequence shown here is derived from an EMBL/GenBank/DDBJ whole genome shotgun (WGS) entry which is preliminary data.</text>
</comment>
<organism evidence="4 5">
    <name type="scientific">Ornithinibacillus xuwenensis</name>
    <dbReference type="NCBI Taxonomy" id="3144668"/>
    <lineage>
        <taxon>Bacteria</taxon>
        <taxon>Bacillati</taxon>
        <taxon>Bacillota</taxon>
        <taxon>Bacilli</taxon>
        <taxon>Bacillales</taxon>
        <taxon>Bacillaceae</taxon>
        <taxon>Ornithinibacillus</taxon>
    </lineage>
</organism>
<keyword evidence="5" id="KW-1185">Reference proteome</keyword>
<sequence>MRLVVVFISLLLLLFLAACNTAEQNGELEEGSTKKEEQPTESHQEENKDLTSEETEVENESETNEEDSTIEEEIVTEKYRVSENWSIVPIEEGTNEKVVLLTIDDAPDKYALEMANTLKELEAGAIFFVNGHFLDTPEEQEVLKQIHDMGFLIGNHTYSHPYLPNSSEAEQQEEIIKLNDLIEQVIGERPAFFRAPNGANTEYTKQIASEEKMVLMNWSYGYDWEEEYRSKEKIIDIMLNSPYLGNGSNLLMHDREWTAAGLQDIVTGLREQGYEILDPHEIETIK</sequence>
<dbReference type="InterPro" id="IPR050248">
    <property type="entry name" value="Polysacc_deacetylase_ArnD"/>
</dbReference>
<dbReference type="PROSITE" id="PS51257">
    <property type="entry name" value="PROKAR_LIPOPROTEIN"/>
    <property type="match status" value="1"/>
</dbReference>
<feature type="compositionally biased region" description="Basic and acidic residues" evidence="1">
    <location>
        <begin position="31"/>
        <end position="51"/>
    </location>
</feature>
<reference evidence="4 5" key="1">
    <citation type="submission" date="2024-05" db="EMBL/GenBank/DDBJ databases">
        <authorList>
            <person name="Haq I."/>
            <person name="Ullah Z."/>
            <person name="Ahmad R."/>
            <person name="Li M."/>
            <person name="Tong Y."/>
        </authorList>
    </citation>
    <scope>NUCLEOTIDE SEQUENCE [LARGE SCALE GENOMIC DNA]</scope>
    <source>
        <strain evidence="4 5">16A2E</strain>
    </source>
</reference>
<evidence type="ECO:0000256" key="2">
    <source>
        <dbReference type="SAM" id="SignalP"/>
    </source>
</evidence>
<dbReference type="GO" id="GO:0016787">
    <property type="term" value="F:hydrolase activity"/>
    <property type="evidence" value="ECO:0007669"/>
    <property type="project" value="UniProtKB-KW"/>
</dbReference>
<dbReference type="Pfam" id="PF01522">
    <property type="entry name" value="Polysacc_deac_1"/>
    <property type="match status" value="1"/>
</dbReference>
<dbReference type="EC" id="3.-.-.-" evidence="4"/>
<dbReference type="Proteomes" id="UP001444625">
    <property type="component" value="Unassembled WGS sequence"/>
</dbReference>
<dbReference type="EMBL" id="JBDIML010000001">
    <property type="protein sequence ID" value="MEN2766590.1"/>
    <property type="molecule type" value="Genomic_DNA"/>
</dbReference>
<accession>A0ABU9XEA9</accession>
<feature type="signal peptide" evidence="2">
    <location>
        <begin position="1"/>
        <end position="22"/>
    </location>
</feature>
<feature type="domain" description="NodB homology" evidence="3">
    <location>
        <begin position="97"/>
        <end position="277"/>
    </location>
</feature>
<evidence type="ECO:0000259" key="3">
    <source>
        <dbReference type="PROSITE" id="PS51677"/>
    </source>
</evidence>
<evidence type="ECO:0000313" key="4">
    <source>
        <dbReference type="EMBL" id="MEN2766590.1"/>
    </source>
</evidence>
<feature type="chain" id="PRO_5046395610" evidence="2">
    <location>
        <begin position="23"/>
        <end position="286"/>
    </location>
</feature>
<evidence type="ECO:0000256" key="1">
    <source>
        <dbReference type="SAM" id="MobiDB-lite"/>
    </source>
</evidence>
<name>A0ABU9XEA9_9BACI</name>
<keyword evidence="4" id="KW-0378">Hydrolase</keyword>
<dbReference type="InterPro" id="IPR002509">
    <property type="entry name" value="NODB_dom"/>
</dbReference>
<dbReference type="PANTHER" id="PTHR10587">
    <property type="entry name" value="GLYCOSYL TRANSFERASE-RELATED"/>
    <property type="match status" value="1"/>
</dbReference>
<proteinExistence type="predicted"/>